<proteinExistence type="predicted"/>
<comment type="caution">
    <text evidence="7">The sequence shown here is derived from an EMBL/GenBank/DDBJ whole genome shotgun (WGS) entry which is preliminary data.</text>
</comment>
<dbReference type="Gene3D" id="1.10.357.10">
    <property type="entry name" value="Tetracycline Repressor, domain 2"/>
    <property type="match status" value="1"/>
</dbReference>
<evidence type="ECO:0000313" key="7">
    <source>
        <dbReference type="EMBL" id="KFI39922.1"/>
    </source>
</evidence>
<feature type="region of interest" description="Disordered" evidence="5">
    <location>
        <begin position="76"/>
        <end position="97"/>
    </location>
</feature>
<dbReference type="PROSITE" id="PS50977">
    <property type="entry name" value="HTH_TETR_2"/>
    <property type="match status" value="1"/>
</dbReference>
<evidence type="ECO:0000256" key="5">
    <source>
        <dbReference type="SAM" id="MobiDB-lite"/>
    </source>
</evidence>
<sequence length="268" mass="29825">MARNAHPEETVQKILDVATDLFIRQGYDETSMQDIINHLGGLSKGAIYHHFASKEDLFDAVVNRIFAQVSPQKAARWQEQTELSAGRGKRATSGEDAPNGLEILQEEHDPTIVGPQLAAIEPIMRSFNPEKNPKLIGLQFLGLMRSARTVMSGVFARGDEDGSMQVKHPQQVAELQMLLANMWMYPLFTSGSSQELRARVEVYLTAMKALGAPVEDRGLADLIASYGSDAGRAEQTAEPQPSEEDQSRKRQRQSRQGKPTKRPKSQRR</sequence>
<feature type="domain" description="HTH tetR-type" evidence="6">
    <location>
        <begin position="8"/>
        <end position="69"/>
    </location>
</feature>
<dbReference type="InterPro" id="IPR001647">
    <property type="entry name" value="HTH_TetR"/>
</dbReference>
<evidence type="ECO:0000313" key="8">
    <source>
        <dbReference type="Proteomes" id="UP000029015"/>
    </source>
</evidence>
<keyword evidence="2 4" id="KW-0238">DNA-binding</keyword>
<dbReference type="PANTHER" id="PTHR30055:SF234">
    <property type="entry name" value="HTH-TYPE TRANSCRIPTIONAL REGULATOR BETI"/>
    <property type="match status" value="1"/>
</dbReference>
<dbReference type="PANTHER" id="PTHR30055">
    <property type="entry name" value="HTH-TYPE TRANSCRIPTIONAL REGULATOR RUTR"/>
    <property type="match status" value="1"/>
</dbReference>
<keyword evidence="8" id="KW-1185">Reference proteome</keyword>
<organism evidence="7 8">
    <name type="scientific">Bifidobacterium actinocoloniiforme DSM 22766</name>
    <dbReference type="NCBI Taxonomy" id="1437605"/>
    <lineage>
        <taxon>Bacteria</taxon>
        <taxon>Bacillati</taxon>
        <taxon>Actinomycetota</taxon>
        <taxon>Actinomycetes</taxon>
        <taxon>Bifidobacteriales</taxon>
        <taxon>Bifidobacteriaceae</taxon>
        <taxon>Bifidobacterium</taxon>
    </lineage>
</organism>
<evidence type="ECO:0000256" key="1">
    <source>
        <dbReference type="ARBA" id="ARBA00023015"/>
    </source>
</evidence>
<protein>
    <submittedName>
        <fullName evidence="7">TetR family transcriptional regulator</fullName>
    </submittedName>
</protein>
<gene>
    <name evidence="7" type="ORF">BACT_0623</name>
</gene>
<dbReference type="InterPro" id="IPR009057">
    <property type="entry name" value="Homeodomain-like_sf"/>
</dbReference>
<dbReference type="RefSeq" id="WP_051905242.1">
    <property type="nucleotide sequence ID" value="NZ_CP011786.1"/>
</dbReference>
<evidence type="ECO:0000256" key="2">
    <source>
        <dbReference type="ARBA" id="ARBA00023125"/>
    </source>
</evidence>
<dbReference type="SUPFAM" id="SSF46689">
    <property type="entry name" value="Homeodomain-like"/>
    <property type="match status" value="1"/>
</dbReference>
<feature type="region of interest" description="Disordered" evidence="5">
    <location>
        <begin position="230"/>
        <end position="268"/>
    </location>
</feature>
<reference evidence="7 8" key="1">
    <citation type="submission" date="2014-03" db="EMBL/GenBank/DDBJ databases">
        <title>Genomics of Bifidobacteria.</title>
        <authorList>
            <person name="Ventura M."/>
            <person name="Milani C."/>
            <person name="Lugli G.A."/>
        </authorList>
    </citation>
    <scope>NUCLEOTIDE SEQUENCE [LARGE SCALE GENOMIC DNA]</scope>
    <source>
        <strain evidence="7 8">DSM 22766</strain>
    </source>
</reference>
<dbReference type="EMBL" id="JGYK01000001">
    <property type="protein sequence ID" value="KFI39922.1"/>
    <property type="molecule type" value="Genomic_DNA"/>
</dbReference>
<dbReference type="InterPro" id="IPR050109">
    <property type="entry name" value="HTH-type_TetR-like_transc_reg"/>
</dbReference>
<accession>A0A086Z072</accession>
<evidence type="ECO:0000256" key="4">
    <source>
        <dbReference type="PROSITE-ProRule" id="PRU00335"/>
    </source>
</evidence>
<dbReference type="OrthoDB" id="7505659at2"/>
<feature type="DNA-binding region" description="H-T-H motif" evidence="4">
    <location>
        <begin position="32"/>
        <end position="51"/>
    </location>
</feature>
<dbReference type="AlphaFoldDB" id="A0A086Z072"/>
<dbReference type="Proteomes" id="UP000029015">
    <property type="component" value="Unassembled WGS sequence"/>
</dbReference>
<keyword evidence="1" id="KW-0805">Transcription regulation</keyword>
<evidence type="ECO:0000259" key="6">
    <source>
        <dbReference type="PROSITE" id="PS50977"/>
    </source>
</evidence>
<keyword evidence="3" id="KW-0804">Transcription</keyword>
<dbReference type="GO" id="GO:0003700">
    <property type="term" value="F:DNA-binding transcription factor activity"/>
    <property type="evidence" value="ECO:0007669"/>
    <property type="project" value="TreeGrafter"/>
</dbReference>
<dbReference type="GO" id="GO:0000976">
    <property type="term" value="F:transcription cis-regulatory region binding"/>
    <property type="evidence" value="ECO:0007669"/>
    <property type="project" value="TreeGrafter"/>
</dbReference>
<feature type="compositionally biased region" description="Basic residues" evidence="5">
    <location>
        <begin position="249"/>
        <end position="268"/>
    </location>
</feature>
<evidence type="ECO:0000256" key="3">
    <source>
        <dbReference type="ARBA" id="ARBA00023163"/>
    </source>
</evidence>
<dbReference type="Pfam" id="PF00440">
    <property type="entry name" value="TetR_N"/>
    <property type="match status" value="1"/>
</dbReference>
<dbReference type="eggNOG" id="COG1309">
    <property type="taxonomic scope" value="Bacteria"/>
</dbReference>
<name>A0A086Z072_9BIFI</name>